<dbReference type="GO" id="GO:0030677">
    <property type="term" value="C:ribonuclease P complex"/>
    <property type="evidence" value="ECO:0007669"/>
    <property type="project" value="TreeGrafter"/>
</dbReference>
<accession>A0A3B1DZV4</accession>
<dbReference type="InterPro" id="IPR000100">
    <property type="entry name" value="RNase_P"/>
</dbReference>
<dbReference type="EMBL" id="LR025085">
    <property type="protein sequence ID" value="VAX76195.1"/>
    <property type="molecule type" value="Genomic_DNA"/>
</dbReference>
<comment type="similarity">
    <text evidence="6">Belongs to the RnpA family.</text>
</comment>
<dbReference type="EC" id="3.1.26.5" evidence="6 7"/>
<keyword evidence="4 6" id="KW-0378">Hydrolase</keyword>
<gene>
    <name evidence="6 8" type="primary">rnpA</name>
    <name evidence="8" type="ORF">BUCINSTRO3249_0006</name>
</gene>
<sequence length="121" mass="14918">MSRYFFKKKLRLFTCASLNSIYNKKYLINTKEFTVLLYSRGLNFPRLGVSISKKNIKKSHNRNRIKRLIKESFRLFQHDLICMDFFFILKKNIHKLNNKIIFCLLQNFWYLVNKKYFYIKK</sequence>
<dbReference type="RefSeq" id="WP_158348885.1">
    <property type="nucleotide sequence ID" value="NZ_LR025085.1"/>
</dbReference>
<evidence type="ECO:0000313" key="8">
    <source>
        <dbReference type="EMBL" id="VAX76195.1"/>
    </source>
</evidence>
<evidence type="ECO:0000256" key="5">
    <source>
        <dbReference type="ARBA" id="ARBA00022884"/>
    </source>
</evidence>
<proteinExistence type="inferred from homology"/>
<evidence type="ECO:0000256" key="4">
    <source>
        <dbReference type="ARBA" id="ARBA00022801"/>
    </source>
</evidence>
<dbReference type="GO" id="GO:0042781">
    <property type="term" value="F:3'-tRNA processing endoribonuclease activity"/>
    <property type="evidence" value="ECO:0007669"/>
    <property type="project" value="TreeGrafter"/>
</dbReference>
<name>A0A3B1DZV4_9GAMM</name>
<dbReference type="STRING" id="1921549.GCA_900128825_00006"/>
<keyword evidence="2 6" id="KW-0540">Nuclease</keyword>
<evidence type="ECO:0000256" key="2">
    <source>
        <dbReference type="ARBA" id="ARBA00022722"/>
    </source>
</evidence>
<evidence type="ECO:0000256" key="3">
    <source>
        <dbReference type="ARBA" id="ARBA00022759"/>
    </source>
</evidence>
<dbReference type="OrthoDB" id="9796422at2"/>
<dbReference type="Proteomes" id="UP000271849">
    <property type="component" value="Chromosome"/>
</dbReference>
<dbReference type="GO" id="GO:0000049">
    <property type="term" value="F:tRNA binding"/>
    <property type="evidence" value="ECO:0007669"/>
    <property type="project" value="UniProtKB-UniRule"/>
</dbReference>
<evidence type="ECO:0000256" key="7">
    <source>
        <dbReference type="NCBIfam" id="TIGR00188"/>
    </source>
</evidence>
<comment type="subunit">
    <text evidence="6">Consists of a catalytic RNA component (M1 or rnpB) and a protein subunit.</text>
</comment>
<dbReference type="GO" id="GO:0001682">
    <property type="term" value="P:tRNA 5'-leader removal"/>
    <property type="evidence" value="ECO:0007669"/>
    <property type="project" value="UniProtKB-UniRule"/>
</dbReference>
<dbReference type="Pfam" id="PF00825">
    <property type="entry name" value="Ribonuclease_P"/>
    <property type="match status" value="1"/>
</dbReference>
<dbReference type="AlphaFoldDB" id="A0A3B1DZV4"/>
<comment type="catalytic activity">
    <reaction evidence="6">
        <text>Endonucleolytic cleavage of RNA, removing 5'-extranucleotides from tRNA precursor.</text>
        <dbReference type="EC" id="3.1.26.5"/>
    </reaction>
</comment>
<keyword evidence="3 6" id="KW-0255">Endonuclease</keyword>
<dbReference type="Gene3D" id="3.30.230.10">
    <property type="match status" value="1"/>
</dbReference>
<dbReference type="HAMAP" id="MF_00227">
    <property type="entry name" value="RNase_P"/>
    <property type="match status" value="1"/>
</dbReference>
<keyword evidence="1 6" id="KW-0819">tRNA processing</keyword>
<evidence type="ECO:0000256" key="1">
    <source>
        <dbReference type="ARBA" id="ARBA00022694"/>
    </source>
</evidence>
<reference evidence="9" key="1">
    <citation type="submission" date="2018-09" db="EMBL/GenBank/DDBJ databases">
        <authorList>
            <person name="Manzano-Marin A."/>
            <person name="Manzano-Marin A."/>
        </authorList>
    </citation>
    <scope>NUCLEOTIDE SEQUENCE [LARGE SCALE GENOMIC DNA]</scope>
    <source>
        <strain evidence="9">BuCistrobi</strain>
    </source>
</reference>
<comment type="function">
    <text evidence="6">RNaseP catalyzes the removal of the 5'-leader sequence from pre-tRNA to produce the mature 5'-terminus. It can also cleave other RNA substrates such as 4.5S RNA. The protein component plays an auxiliary but essential role in vivo by binding to the 5'-leader sequence and broadening the substrate specificity of the ribozyme.</text>
</comment>
<protein>
    <recommendedName>
        <fullName evidence="6 7">Ribonuclease P protein component</fullName>
        <shortName evidence="6">RNase P protein</shortName>
        <shortName evidence="6">RNaseP protein</shortName>
        <ecNumber evidence="6 7">3.1.26.5</ecNumber>
    </recommendedName>
    <alternativeName>
        <fullName evidence="6">Protein C5</fullName>
    </alternativeName>
</protein>
<dbReference type="NCBIfam" id="TIGR00188">
    <property type="entry name" value="rnpA"/>
    <property type="match status" value="1"/>
</dbReference>
<keyword evidence="5 6" id="KW-0694">RNA-binding</keyword>
<dbReference type="InterPro" id="IPR014721">
    <property type="entry name" value="Ribsml_uS5_D2-typ_fold_subgr"/>
</dbReference>
<dbReference type="InterPro" id="IPR020568">
    <property type="entry name" value="Ribosomal_Su5_D2-typ_SF"/>
</dbReference>
<evidence type="ECO:0000256" key="6">
    <source>
        <dbReference type="HAMAP-Rule" id="MF_00227"/>
    </source>
</evidence>
<dbReference type="PANTHER" id="PTHR33992:SF1">
    <property type="entry name" value="RIBONUCLEASE P PROTEIN COMPONENT"/>
    <property type="match status" value="1"/>
</dbReference>
<organism evidence="8 9">
    <name type="scientific">Buchnera aphidicola</name>
    <name type="common">Cinara strobi</name>
    <dbReference type="NCBI Taxonomy" id="1921549"/>
    <lineage>
        <taxon>Bacteria</taxon>
        <taxon>Pseudomonadati</taxon>
        <taxon>Pseudomonadota</taxon>
        <taxon>Gammaproteobacteria</taxon>
        <taxon>Enterobacterales</taxon>
        <taxon>Erwiniaceae</taxon>
        <taxon>Buchnera</taxon>
    </lineage>
</organism>
<dbReference type="SUPFAM" id="SSF54211">
    <property type="entry name" value="Ribosomal protein S5 domain 2-like"/>
    <property type="match status" value="1"/>
</dbReference>
<dbReference type="PANTHER" id="PTHR33992">
    <property type="entry name" value="RIBONUCLEASE P PROTEIN COMPONENT"/>
    <property type="match status" value="1"/>
</dbReference>
<dbReference type="GO" id="GO:0004526">
    <property type="term" value="F:ribonuclease P activity"/>
    <property type="evidence" value="ECO:0007669"/>
    <property type="project" value="UniProtKB-UniRule"/>
</dbReference>
<evidence type="ECO:0000313" key="9">
    <source>
        <dbReference type="Proteomes" id="UP000271849"/>
    </source>
</evidence>